<dbReference type="GO" id="GO:0016308">
    <property type="term" value="F:1-phosphatidylinositol-4-phosphate 5-kinase activity"/>
    <property type="evidence" value="ECO:0007669"/>
    <property type="project" value="TreeGrafter"/>
</dbReference>
<keyword evidence="1" id="KW-0547">Nucleotide-binding</keyword>
<evidence type="ECO:0000259" key="4">
    <source>
        <dbReference type="PROSITE" id="PS51455"/>
    </source>
</evidence>
<keyword evidence="5" id="KW-1185">Reference proteome</keyword>
<feature type="region of interest" description="Disordered" evidence="2">
    <location>
        <begin position="30"/>
        <end position="49"/>
    </location>
</feature>
<dbReference type="SMART" id="SM00330">
    <property type="entry name" value="PIPKc"/>
    <property type="match status" value="1"/>
</dbReference>
<feature type="compositionally biased region" description="Low complexity" evidence="2">
    <location>
        <begin position="32"/>
        <end position="44"/>
    </location>
</feature>
<dbReference type="Proteomes" id="UP000887572">
    <property type="component" value="Unplaced"/>
</dbReference>
<evidence type="ECO:0000313" key="5">
    <source>
        <dbReference type="Proteomes" id="UP000887572"/>
    </source>
</evidence>
<accession>A0A914H3I2</accession>
<evidence type="ECO:0000256" key="2">
    <source>
        <dbReference type="SAM" id="MobiDB-lite"/>
    </source>
</evidence>
<keyword evidence="3" id="KW-0732">Signal</keyword>
<dbReference type="GO" id="GO:0005886">
    <property type="term" value="C:plasma membrane"/>
    <property type="evidence" value="ECO:0007669"/>
    <property type="project" value="TreeGrafter"/>
</dbReference>
<protein>
    <submittedName>
        <fullName evidence="6">PIPK domain-containing protein</fullName>
    </submittedName>
</protein>
<dbReference type="Pfam" id="PF01504">
    <property type="entry name" value="PIP5K"/>
    <property type="match status" value="1"/>
</dbReference>
<feature type="domain" description="PIPK" evidence="4">
    <location>
        <begin position="47"/>
        <end position="421"/>
    </location>
</feature>
<dbReference type="AlphaFoldDB" id="A0A914H3I2"/>
<dbReference type="Gene3D" id="3.30.800.10">
    <property type="entry name" value="Phosphatidylinositol Phosphate Kinase II Beta"/>
    <property type="match status" value="1"/>
</dbReference>
<dbReference type="InterPro" id="IPR027484">
    <property type="entry name" value="PInositol-4-P-5-kinase_N"/>
</dbReference>
<keyword evidence="1" id="KW-0808">Transferase</keyword>
<keyword evidence="1" id="KW-0418">Kinase</keyword>
<dbReference type="GO" id="GO:0046854">
    <property type="term" value="P:phosphatidylinositol phosphate biosynthetic process"/>
    <property type="evidence" value="ECO:0007669"/>
    <property type="project" value="TreeGrafter"/>
</dbReference>
<dbReference type="GO" id="GO:0005524">
    <property type="term" value="F:ATP binding"/>
    <property type="evidence" value="ECO:0007669"/>
    <property type="project" value="UniProtKB-UniRule"/>
</dbReference>
<proteinExistence type="predicted"/>
<feature type="signal peptide" evidence="3">
    <location>
        <begin position="1"/>
        <end position="17"/>
    </location>
</feature>
<sequence length="624" mass="71543">MIILLSIIVALLGIANGVGNNPLMQQNVKPISSTDASSSSSSSAKPMEVDQVLTPDEKMHENNIKLLSTLLGKYFIEKIAKKSSKANEKINFKKEKLVWTTVEGSDHSTISVRAEKLFGLINKKFRITDEDLRQSLSEFLPLLDRGGSGGLFYITKDRKYIVKGLSDNHGEIPKMDQVLDKYMEYMLKENNQSMMNRFHLNFKMILYAKNKEKVITLTEKQFVVLNNIFYGIDPEKLLKFDIKGTFSPGSAVQLEQKQKWYRKKNETPEQSTYREYDFMGINRDGRLIHAFFKNGIELDVPKYKQLAQTLQNDAQYLSENELNDYSLLLGVHFLDKAPTKNDNNCIHATCRQCKRLPDAKYEELQHLCLYMAVVDLLTPSTKEAQEHFMNMLKKHRPGEFDNIKTMDAFNGFHLETVSPIPAPKYVGRFLGTVLGCIFRPAFSPGNKQQIMLNGLSQGICHSFGEERDTFEKKKKELSNKQWYDNKAFQHKFDGVALYVFEQFKEEMDKRKMPSWDLLLSLSQTPSKFINEPIGKEQFVQYMEAISANDGDIEKAGKKVGNVGKVGNGRKDENAPFLQRYYAILSYEQVCLCTVSGQIGYGQLVYGQLGYRRLFLLQLFSSYFK</sequence>
<keyword evidence="1" id="KW-0067">ATP-binding</keyword>
<dbReference type="InterPro" id="IPR027483">
    <property type="entry name" value="PInositol-4-P-4/5-kinase_C_sf"/>
</dbReference>
<name>A0A914H3I2_GLORO</name>
<dbReference type="PANTHER" id="PTHR23086:SF8">
    <property type="entry name" value="PHOSPHATIDYLINOSITOL 5-PHOSPHATE 4-KINASE, ISOFORM A"/>
    <property type="match status" value="1"/>
</dbReference>
<dbReference type="Gene3D" id="3.30.810.10">
    <property type="entry name" value="2-Layer Sandwich"/>
    <property type="match status" value="1"/>
</dbReference>
<reference evidence="6" key="1">
    <citation type="submission" date="2022-11" db="UniProtKB">
        <authorList>
            <consortium name="WormBaseParasite"/>
        </authorList>
    </citation>
    <scope>IDENTIFICATION</scope>
</reference>
<evidence type="ECO:0000256" key="3">
    <source>
        <dbReference type="SAM" id="SignalP"/>
    </source>
</evidence>
<dbReference type="SUPFAM" id="SSF56104">
    <property type="entry name" value="SAICAR synthase-like"/>
    <property type="match status" value="1"/>
</dbReference>
<dbReference type="PROSITE" id="PS51455">
    <property type="entry name" value="PIPK"/>
    <property type="match status" value="1"/>
</dbReference>
<evidence type="ECO:0000256" key="1">
    <source>
        <dbReference type="PROSITE-ProRule" id="PRU00781"/>
    </source>
</evidence>
<dbReference type="InterPro" id="IPR023610">
    <property type="entry name" value="PInositol-4/5-P-5/4-kinase"/>
</dbReference>
<feature type="chain" id="PRO_5037057653" evidence="3">
    <location>
        <begin position="18"/>
        <end position="624"/>
    </location>
</feature>
<dbReference type="WBParaSite" id="Gr19_v10_g13808.t1">
    <property type="protein sequence ID" value="Gr19_v10_g13808.t1"/>
    <property type="gene ID" value="Gr19_v10_g13808"/>
</dbReference>
<organism evidence="5 6">
    <name type="scientific">Globodera rostochiensis</name>
    <name type="common">Golden nematode worm</name>
    <name type="synonym">Heterodera rostochiensis</name>
    <dbReference type="NCBI Taxonomy" id="31243"/>
    <lineage>
        <taxon>Eukaryota</taxon>
        <taxon>Metazoa</taxon>
        <taxon>Ecdysozoa</taxon>
        <taxon>Nematoda</taxon>
        <taxon>Chromadorea</taxon>
        <taxon>Rhabditida</taxon>
        <taxon>Tylenchina</taxon>
        <taxon>Tylenchomorpha</taxon>
        <taxon>Tylenchoidea</taxon>
        <taxon>Heteroderidae</taxon>
        <taxon>Heteroderinae</taxon>
        <taxon>Globodera</taxon>
    </lineage>
</organism>
<evidence type="ECO:0000313" key="6">
    <source>
        <dbReference type="WBParaSite" id="Gr19_v10_g13808.t1"/>
    </source>
</evidence>
<dbReference type="InterPro" id="IPR002498">
    <property type="entry name" value="PInositol-4-P-4/5-kinase_core"/>
</dbReference>
<dbReference type="PANTHER" id="PTHR23086">
    <property type="entry name" value="PHOSPHATIDYLINOSITOL-4-PHOSPHATE 5-KINASE"/>
    <property type="match status" value="1"/>
</dbReference>